<protein>
    <recommendedName>
        <fullName evidence="4">EcsC family protein</fullName>
    </recommendedName>
</protein>
<accession>A0A561EIF3</accession>
<dbReference type="OrthoDB" id="5195644at2"/>
<evidence type="ECO:0000313" key="2">
    <source>
        <dbReference type="EMBL" id="TWE15352.1"/>
    </source>
</evidence>
<sequence length="293" mass="30762">MRLPHRPRPSGDDPLSNSSAVPGEAAEELAALSTEMERSLPDAAPAARQAWYREHGRRRATALLSTLTRMLGRGGLVVAKGAGYGGRALAERLVQSAPRIPVRKLATLRAQYPDATGPEELADRLITGACRASGALGAGVGAAAMMPVPPALPVEIAAETLAVAAVEIKLIAELHEVYGVPAAGNVTQRATAYVTAWANRRGIDGSLLVRPAGLAAMAVGSEVRRKVSKRLTRSSLRKLPSMLPFLVGAGIGATLNRRETRKLAVQVRTDLQHRTPADAGYWTAVAPGGDVSE</sequence>
<feature type="region of interest" description="Disordered" evidence="1">
    <location>
        <begin position="1"/>
        <end position="23"/>
    </location>
</feature>
<dbReference type="RefSeq" id="WP_145786755.1">
    <property type="nucleotide sequence ID" value="NZ_BAAABR010000014.1"/>
</dbReference>
<organism evidence="2 3">
    <name type="scientific">Kitasatospora atroaurantiaca</name>
    <dbReference type="NCBI Taxonomy" id="285545"/>
    <lineage>
        <taxon>Bacteria</taxon>
        <taxon>Bacillati</taxon>
        <taxon>Actinomycetota</taxon>
        <taxon>Actinomycetes</taxon>
        <taxon>Kitasatosporales</taxon>
        <taxon>Streptomycetaceae</taxon>
        <taxon>Kitasatospora</taxon>
    </lineage>
</organism>
<gene>
    <name evidence="2" type="ORF">FB465_0245</name>
</gene>
<evidence type="ECO:0000313" key="3">
    <source>
        <dbReference type="Proteomes" id="UP000318416"/>
    </source>
</evidence>
<keyword evidence="3" id="KW-1185">Reference proteome</keyword>
<reference evidence="2 3" key="1">
    <citation type="submission" date="2019-06" db="EMBL/GenBank/DDBJ databases">
        <title>Sequencing the genomes of 1000 actinobacteria strains.</title>
        <authorList>
            <person name="Klenk H.-P."/>
        </authorList>
    </citation>
    <scope>NUCLEOTIDE SEQUENCE [LARGE SCALE GENOMIC DNA]</scope>
    <source>
        <strain evidence="2 3">DSM 41649</strain>
    </source>
</reference>
<evidence type="ECO:0008006" key="4">
    <source>
        <dbReference type="Google" id="ProtNLM"/>
    </source>
</evidence>
<comment type="caution">
    <text evidence="2">The sequence shown here is derived from an EMBL/GenBank/DDBJ whole genome shotgun (WGS) entry which is preliminary data.</text>
</comment>
<dbReference type="AlphaFoldDB" id="A0A561EIF3"/>
<proteinExistence type="predicted"/>
<name>A0A561EIF3_9ACTN</name>
<evidence type="ECO:0000256" key="1">
    <source>
        <dbReference type="SAM" id="MobiDB-lite"/>
    </source>
</evidence>
<dbReference type="EMBL" id="VIVR01000001">
    <property type="protein sequence ID" value="TWE15352.1"/>
    <property type="molecule type" value="Genomic_DNA"/>
</dbReference>
<dbReference type="Proteomes" id="UP000318416">
    <property type="component" value="Unassembled WGS sequence"/>
</dbReference>